<evidence type="ECO:0000259" key="3">
    <source>
        <dbReference type="Pfam" id="PF01058"/>
    </source>
</evidence>
<dbReference type="GO" id="GO:0016491">
    <property type="term" value="F:oxidoreductase activity"/>
    <property type="evidence" value="ECO:0007669"/>
    <property type="project" value="UniProtKB-KW"/>
</dbReference>
<accession>A0A4V0P1Q0</accession>
<dbReference type="GO" id="GO:0009060">
    <property type="term" value="P:aerobic respiration"/>
    <property type="evidence" value="ECO:0007669"/>
    <property type="project" value="TreeGrafter"/>
</dbReference>
<keyword evidence="2" id="KW-0408">Iron</keyword>
<dbReference type="Gene3D" id="3.40.50.12280">
    <property type="match status" value="1"/>
</dbReference>
<keyword evidence="2" id="KW-0411">Iron-sulfur</keyword>
<dbReference type="AlphaFoldDB" id="A0A4V0P1Q0"/>
<dbReference type="Pfam" id="PF01058">
    <property type="entry name" value="Oxidored_q6"/>
    <property type="match status" value="1"/>
</dbReference>
<dbReference type="GO" id="GO:0008137">
    <property type="term" value="F:NADH dehydrogenase (ubiquinone) activity"/>
    <property type="evidence" value="ECO:0007669"/>
    <property type="project" value="InterPro"/>
</dbReference>
<dbReference type="GO" id="GO:0051539">
    <property type="term" value="F:4 iron, 4 sulfur cluster binding"/>
    <property type="evidence" value="ECO:0007669"/>
    <property type="project" value="UniProtKB-KW"/>
</dbReference>
<dbReference type="GO" id="GO:0015990">
    <property type="term" value="P:electron transport coupled proton transport"/>
    <property type="evidence" value="ECO:0007669"/>
    <property type="project" value="TreeGrafter"/>
</dbReference>
<keyword evidence="2" id="KW-0520">NAD</keyword>
<feature type="domain" description="NADH:ubiquinone oxidoreductase-like 20kDa subunit" evidence="3">
    <location>
        <begin position="57"/>
        <end position="165"/>
    </location>
</feature>
<dbReference type="EC" id="1.6.5.3" evidence="4"/>
<proteinExistence type="inferred from homology"/>
<reference evidence="4 5" key="1">
    <citation type="journal article" date="2019" name="ISME J.">
        <title>Isolation and characterization of a thermophilic sulfur- and iron-reducing thaumarchaeote from a terrestrial acidic hot spring.</title>
        <authorList>
            <person name="Kato S."/>
            <person name="Itoh T."/>
            <person name="Yuki M."/>
            <person name="Nagamori M."/>
            <person name="Ohnishi M."/>
            <person name="Uematsu K."/>
            <person name="Suzuki K."/>
            <person name="Takashina T."/>
            <person name="Ohkuma M."/>
        </authorList>
    </citation>
    <scope>NUCLEOTIDE SEQUENCE [LARGE SCALE GENOMIC DNA]</scope>
    <source>
        <strain evidence="4 5">NAS-02</strain>
    </source>
</reference>
<dbReference type="NCBIfam" id="TIGR01957">
    <property type="entry name" value="nuoB_fam"/>
    <property type="match status" value="1"/>
</dbReference>
<gene>
    <name evidence="4" type="ORF">NAS2_1101</name>
</gene>
<evidence type="ECO:0000256" key="1">
    <source>
        <dbReference type="ARBA" id="ARBA00009173"/>
    </source>
</evidence>
<keyword evidence="2" id="KW-0479">Metal-binding</keyword>
<dbReference type="SUPFAM" id="SSF56770">
    <property type="entry name" value="HydA/Nqo6-like"/>
    <property type="match status" value="1"/>
</dbReference>
<dbReference type="KEGG" id="ccai:NAS2_1101"/>
<evidence type="ECO:0000313" key="4">
    <source>
        <dbReference type="EMBL" id="BBE42490.1"/>
    </source>
</evidence>
<comment type="similarity">
    <text evidence="1 2">Belongs to the complex I 20 kDa subunit family.</text>
</comment>
<protein>
    <submittedName>
        <fullName evidence="4">NADH-ubiquinone oxidoreductase chain B</fullName>
        <ecNumber evidence="4">1.6.5.3</ecNumber>
    </submittedName>
</protein>
<keyword evidence="2" id="KW-0004">4Fe-4S</keyword>
<keyword evidence="5" id="KW-1185">Reference proteome</keyword>
<dbReference type="Proteomes" id="UP000509448">
    <property type="component" value="Chromosome"/>
</dbReference>
<sequence>MQENKKRPMFSKGNMFLADMDEMVKRAREILKKGPLPSMVDWATAFSLWPVHLMTSCCGCEIGAAWGPRFDNERYGSLPWVSPRQTNLIIVEGTVTRKMGCSVRITWEQMPYPKFAIAMGVCALDGGLFYNSYNIIRPWQVIPIDIYIPGCPPRPEAVARSIVELQRKIREEGVASGWLADGERQDLKNIIPKEDLCSWRGEDVDLSTRYS</sequence>
<dbReference type="GO" id="GO:0045271">
    <property type="term" value="C:respiratory chain complex I"/>
    <property type="evidence" value="ECO:0007669"/>
    <property type="project" value="TreeGrafter"/>
</dbReference>
<organism evidence="4 5">
    <name type="scientific">Conexivisphaera calida</name>
    <dbReference type="NCBI Taxonomy" id="1874277"/>
    <lineage>
        <taxon>Archaea</taxon>
        <taxon>Nitrososphaerota</taxon>
        <taxon>Conexivisphaeria</taxon>
        <taxon>Conexivisphaerales</taxon>
        <taxon>Conexivisphaeraceae</taxon>
        <taxon>Conexivisphaera</taxon>
    </lineage>
</organism>
<evidence type="ECO:0000313" key="5">
    <source>
        <dbReference type="Proteomes" id="UP000509448"/>
    </source>
</evidence>
<dbReference type="GO" id="GO:0046872">
    <property type="term" value="F:metal ion binding"/>
    <property type="evidence" value="ECO:0007669"/>
    <property type="project" value="UniProtKB-KW"/>
</dbReference>
<dbReference type="PANTHER" id="PTHR11995">
    <property type="entry name" value="NADH DEHYDROGENASE"/>
    <property type="match status" value="1"/>
</dbReference>
<dbReference type="NCBIfam" id="NF005012">
    <property type="entry name" value="PRK06411.1"/>
    <property type="match status" value="1"/>
</dbReference>
<name>A0A4V0P1Q0_9ARCH</name>
<dbReference type="EMBL" id="AP018732">
    <property type="protein sequence ID" value="BBE42490.1"/>
    <property type="molecule type" value="Genomic_DNA"/>
</dbReference>
<dbReference type="GO" id="GO:0048038">
    <property type="term" value="F:quinone binding"/>
    <property type="evidence" value="ECO:0007669"/>
    <property type="project" value="InterPro"/>
</dbReference>
<dbReference type="PANTHER" id="PTHR11995:SF14">
    <property type="entry name" value="NADH DEHYDROGENASE [UBIQUINONE] IRON-SULFUR PROTEIN 7, MITOCHONDRIAL"/>
    <property type="match status" value="1"/>
</dbReference>
<evidence type="ECO:0000256" key="2">
    <source>
        <dbReference type="RuleBase" id="RU004464"/>
    </source>
</evidence>
<keyword evidence="4" id="KW-0560">Oxidoreductase</keyword>
<dbReference type="InterPro" id="IPR006137">
    <property type="entry name" value="NADH_UbQ_OxRdtase-like_20kDa"/>
</dbReference>
<keyword evidence="4" id="KW-0830">Ubiquinone</keyword>
<dbReference type="InterPro" id="IPR006138">
    <property type="entry name" value="NADH_UQ_OxRdtase_20Kd_su"/>
</dbReference>